<dbReference type="PROSITE" id="PS00552">
    <property type="entry name" value="HTH_MERR_1"/>
    <property type="match status" value="1"/>
</dbReference>
<dbReference type="CDD" id="cd01279">
    <property type="entry name" value="HTH_HspR-like"/>
    <property type="match status" value="1"/>
</dbReference>
<protein>
    <submittedName>
        <fullName evidence="4">Helix-turn-helix domain-containing protein</fullName>
    </submittedName>
</protein>
<evidence type="ECO:0000256" key="2">
    <source>
        <dbReference type="SAM" id="MobiDB-lite"/>
    </source>
</evidence>
<dbReference type="Pfam" id="PF13411">
    <property type="entry name" value="MerR_1"/>
    <property type="match status" value="1"/>
</dbReference>
<keyword evidence="1" id="KW-0238">DNA-binding</keyword>
<sequence length="181" mass="19782">MSPNPMNPTSPMDAGGPIGPGLGEGLPGNGPRRTRRTTAAPPQYVLTEDTPVYVISVAAELSGLHPQTLRQYDRLGLVCPDRTAGRGRRYSARDIQQLREVQRLSQDEGINLAGIKRIIELENQVTALQARITELADSLEGAATALQQREAAVHASYRRDLVPYQPPTPQSSALVVWRPKR</sequence>
<evidence type="ECO:0000259" key="3">
    <source>
        <dbReference type="PROSITE" id="PS50937"/>
    </source>
</evidence>
<dbReference type="SUPFAM" id="SSF46955">
    <property type="entry name" value="Putative DNA-binding domain"/>
    <property type="match status" value="1"/>
</dbReference>
<dbReference type="PANTHER" id="PTHR30204:SF58">
    <property type="entry name" value="HTH-TYPE TRANSCRIPTIONAL REGULATOR YFMP"/>
    <property type="match status" value="1"/>
</dbReference>
<dbReference type="InterPro" id="IPR009061">
    <property type="entry name" value="DNA-bd_dom_put_sf"/>
</dbReference>
<evidence type="ECO:0000256" key="1">
    <source>
        <dbReference type="ARBA" id="ARBA00023125"/>
    </source>
</evidence>
<feature type="domain" description="HTH merR-type" evidence="3">
    <location>
        <begin position="52"/>
        <end position="121"/>
    </location>
</feature>
<reference evidence="5" key="1">
    <citation type="submission" date="2022-12" db="EMBL/GenBank/DDBJ databases">
        <authorList>
            <person name="Mo P."/>
        </authorList>
    </citation>
    <scope>NUCLEOTIDE SEQUENCE [LARGE SCALE GENOMIC DNA]</scope>
    <source>
        <strain evidence="5">HUAS 3-15</strain>
    </source>
</reference>
<feature type="region of interest" description="Disordered" evidence="2">
    <location>
        <begin position="1"/>
        <end position="43"/>
    </location>
</feature>
<dbReference type="NCBIfam" id="NF047375">
    <property type="entry name" value="HeatShock_HspR"/>
    <property type="match status" value="1"/>
</dbReference>
<dbReference type="Gene3D" id="1.10.1660.10">
    <property type="match status" value="1"/>
</dbReference>
<gene>
    <name evidence="4" type="ORF">O1G21_20280</name>
</gene>
<evidence type="ECO:0000313" key="5">
    <source>
        <dbReference type="Proteomes" id="UP001212821"/>
    </source>
</evidence>
<name>A0ABY7Q5K9_9ACTN</name>
<dbReference type="PROSITE" id="PS50937">
    <property type="entry name" value="HTH_MERR_2"/>
    <property type="match status" value="1"/>
</dbReference>
<dbReference type="PANTHER" id="PTHR30204">
    <property type="entry name" value="REDOX-CYCLING DRUG-SENSING TRANSCRIPTIONAL ACTIVATOR SOXR"/>
    <property type="match status" value="1"/>
</dbReference>
<dbReference type="InterPro" id="IPR047057">
    <property type="entry name" value="MerR_fam"/>
</dbReference>
<feature type="compositionally biased region" description="Gly residues" evidence="2">
    <location>
        <begin position="16"/>
        <end position="28"/>
    </location>
</feature>
<dbReference type="SMART" id="SM00422">
    <property type="entry name" value="HTH_MERR"/>
    <property type="match status" value="1"/>
</dbReference>
<accession>A0ABY7Q5K9</accession>
<dbReference type="RefSeq" id="WP_270145824.1">
    <property type="nucleotide sequence ID" value="NZ_CP115450.1"/>
</dbReference>
<dbReference type="Proteomes" id="UP001212821">
    <property type="component" value="Chromosome"/>
</dbReference>
<evidence type="ECO:0000313" key="4">
    <source>
        <dbReference type="EMBL" id="WBP87949.1"/>
    </source>
</evidence>
<keyword evidence="5" id="KW-1185">Reference proteome</keyword>
<dbReference type="InterPro" id="IPR000551">
    <property type="entry name" value="MerR-type_HTH_dom"/>
</dbReference>
<dbReference type="EMBL" id="CP115450">
    <property type="protein sequence ID" value="WBP87949.1"/>
    <property type="molecule type" value="Genomic_DNA"/>
</dbReference>
<organism evidence="4 5">
    <name type="scientific">Kitasatospora cathayae</name>
    <dbReference type="NCBI Taxonomy" id="3004092"/>
    <lineage>
        <taxon>Bacteria</taxon>
        <taxon>Bacillati</taxon>
        <taxon>Actinomycetota</taxon>
        <taxon>Actinomycetes</taxon>
        <taxon>Kitasatosporales</taxon>
        <taxon>Streptomycetaceae</taxon>
        <taxon>Kitasatospora</taxon>
    </lineage>
</organism>
<proteinExistence type="predicted"/>